<dbReference type="SUPFAM" id="SSF48317">
    <property type="entry name" value="Acid phosphatase/Vanadium-dependent haloperoxidase"/>
    <property type="match status" value="1"/>
</dbReference>
<accession>A0A5C6LN16</accession>
<dbReference type="EMBL" id="VOHS01000033">
    <property type="protein sequence ID" value="TWV96776.1"/>
    <property type="molecule type" value="Genomic_DNA"/>
</dbReference>
<dbReference type="Gene3D" id="1.10.606.20">
    <property type="match status" value="1"/>
</dbReference>
<dbReference type="OrthoDB" id="7793240at2"/>
<dbReference type="AlphaFoldDB" id="A0A5C6LN16"/>
<gene>
    <name evidence="2" type="ORF">FEF09_23040</name>
</gene>
<feature type="domain" description="Phosphatidic acid phosphatase type 2/haloperoxidase" evidence="1">
    <location>
        <begin position="303"/>
        <end position="415"/>
    </location>
</feature>
<keyword evidence="3" id="KW-1185">Reference proteome</keyword>
<organism evidence="2 3">
    <name type="scientific">Chitinophaga pinensis</name>
    <dbReference type="NCBI Taxonomy" id="79329"/>
    <lineage>
        <taxon>Bacteria</taxon>
        <taxon>Pseudomonadati</taxon>
        <taxon>Bacteroidota</taxon>
        <taxon>Chitinophagia</taxon>
        <taxon>Chitinophagales</taxon>
        <taxon>Chitinophagaceae</taxon>
        <taxon>Chitinophaga</taxon>
    </lineage>
</organism>
<dbReference type="RefSeq" id="WP_146307289.1">
    <property type="nucleotide sequence ID" value="NZ_VOHS01000033.1"/>
</dbReference>
<dbReference type="InterPro" id="IPR036938">
    <property type="entry name" value="PAP2/HPO_sf"/>
</dbReference>
<proteinExistence type="predicted"/>
<evidence type="ECO:0000313" key="3">
    <source>
        <dbReference type="Proteomes" id="UP000318815"/>
    </source>
</evidence>
<dbReference type="PANTHER" id="PTHR34599:SF2">
    <property type="entry name" value="TRAF-TYPE DOMAIN-CONTAINING PROTEIN"/>
    <property type="match status" value="1"/>
</dbReference>
<evidence type="ECO:0000313" key="2">
    <source>
        <dbReference type="EMBL" id="TWV96776.1"/>
    </source>
</evidence>
<dbReference type="Proteomes" id="UP000318815">
    <property type="component" value="Unassembled WGS sequence"/>
</dbReference>
<name>A0A5C6LN16_9BACT</name>
<evidence type="ECO:0000259" key="1">
    <source>
        <dbReference type="Pfam" id="PF01569"/>
    </source>
</evidence>
<reference evidence="2 3" key="1">
    <citation type="submission" date="2019-08" db="EMBL/GenBank/DDBJ databases">
        <title>Whole genome sequencing of chitin degrading bacteria Chitinophaga pinensis YS16.</title>
        <authorList>
            <person name="Singh R.P."/>
            <person name="Manchanda G."/>
            <person name="Maurya I.K."/>
            <person name="Joshi N.K."/>
            <person name="Srivastava A.K."/>
        </authorList>
    </citation>
    <scope>NUCLEOTIDE SEQUENCE [LARGE SCALE GENOMIC DNA]</scope>
    <source>
        <strain evidence="2 3">YS-16</strain>
    </source>
</reference>
<dbReference type="CDD" id="cd03398">
    <property type="entry name" value="PAP2_haloperoxidase"/>
    <property type="match status" value="1"/>
</dbReference>
<dbReference type="InterPro" id="IPR000326">
    <property type="entry name" value="PAP2/HPO"/>
</dbReference>
<dbReference type="Pfam" id="PF01569">
    <property type="entry name" value="PAP2"/>
    <property type="match status" value="1"/>
</dbReference>
<protein>
    <submittedName>
        <fullName evidence="2">Vanadium-dependent haloperoxidase</fullName>
    </submittedName>
</protein>
<keyword evidence="2" id="KW-0575">Peroxidase</keyword>
<dbReference type="PANTHER" id="PTHR34599">
    <property type="entry name" value="PEROXIDASE-RELATED"/>
    <property type="match status" value="1"/>
</dbReference>
<sequence length="441" mass="49839">MKRWIIILLIFCQTGYAQQHKTTFTDYIQPAVFSLSMVMMHDVVNPPAACRFYSYAMMSAYSIVAAHNQQIPDAKRFIASYPGIAVHDSGRVYDYRIAAVYSILETGKLMLPSGFMLEKDEEKLVLLFKKDKTPDSIIRNSIAVAVDVAKQSVQWARPDGYTRLSTRVRYTPVKGEGYWYPTPPAYIEAVEPHWKTIRPMVIDSCNQFLPLPPVPFSKDTGSAFYALNKEVHDAGVNLNMEQRVIASFWDCNPFAVSTYGHMAIGFKKITPGGHWMNITGIAARKVQLDFDKTVLVHAVAAVTMMDAFISCWDSKYTSNRIRPETYINKYMDVRWKPLLQTPPFPEYTSGHSVVSSAVATVLTYMMGDHFEYEDNTEEMFEIATRKFSSFQAACNEAAISRLYGGIHFRDAIENGVEQGHKVGEKVVEKIKNAGITPVYGR</sequence>
<dbReference type="InterPro" id="IPR052559">
    <property type="entry name" value="V-haloperoxidase"/>
</dbReference>
<keyword evidence="2" id="KW-0560">Oxidoreductase</keyword>
<comment type="caution">
    <text evidence="2">The sequence shown here is derived from an EMBL/GenBank/DDBJ whole genome shotgun (WGS) entry which is preliminary data.</text>
</comment>
<dbReference type="GO" id="GO:0004601">
    <property type="term" value="F:peroxidase activity"/>
    <property type="evidence" value="ECO:0007669"/>
    <property type="project" value="UniProtKB-KW"/>
</dbReference>